<gene>
    <name evidence="1" type="ORF">SAMN05216469_105131</name>
</gene>
<name>A0A1H7JPB0_RUMAL</name>
<dbReference type="Proteomes" id="UP000186015">
    <property type="component" value="Unassembled WGS sequence"/>
</dbReference>
<evidence type="ECO:0000313" key="2">
    <source>
        <dbReference type="Proteomes" id="UP000186015"/>
    </source>
</evidence>
<dbReference type="RefSeq" id="WP_074832047.1">
    <property type="nucleotide sequence ID" value="NZ_FOAT01000005.1"/>
</dbReference>
<accession>A0A1H7JPB0</accession>
<sequence length="384" mass="44965">MKSNKMKRAVKLSALGIVMLLLFVLLSWVMQYTAISSETHVRNFYREPENTLDVALIGCSEVYADFSPPIAYDEYGFTSYNLAFEAAPGHLYNSMLDTFLSRQKPQVVVFEVNGFFYNSDHPYQEGVKRKWIDNIKKDKQWFELIQKEVPEDERVDYYVGLLKYHDNWKHPMMLASRQYQLWLNNKGDVSMMKSFGTRTTTDSAVKKTKKRKHKLGEYGIKNLTATLEHCKELGLENVLFIRAPHKDKFTPETDAELKKLITDAGYDYVNFEYDENIGIDENTDYYNGDHLNVFGNEKNTLYLGKYLVDHYDINTTHSEKVDEQWHECAEYTHNIFDILKKKTLEEEDVQYNEFCDFGKSTLSLRKKYAEFKNRFSGESSSAKE</sequence>
<proteinExistence type="predicted"/>
<organism evidence="1 2">
    <name type="scientific">Ruminococcus albus</name>
    <dbReference type="NCBI Taxonomy" id="1264"/>
    <lineage>
        <taxon>Bacteria</taxon>
        <taxon>Bacillati</taxon>
        <taxon>Bacillota</taxon>
        <taxon>Clostridia</taxon>
        <taxon>Eubacteriales</taxon>
        <taxon>Oscillospiraceae</taxon>
        <taxon>Ruminococcus</taxon>
    </lineage>
</organism>
<dbReference type="OrthoDB" id="9796702at2"/>
<evidence type="ECO:0008006" key="3">
    <source>
        <dbReference type="Google" id="ProtNLM"/>
    </source>
</evidence>
<reference evidence="1 2" key="1">
    <citation type="submission" date="2016-10" db="EMBL/GenBank/DDBJ databases">
        <authorList>
            <person name="de Groot N.N."/>
        </authorList>
    </citation>
    <scope>NUCLEOTIDE SEQUENCE [LARGE SCALE GENOMIC DNA]</scope>
    <source>
        <strain evidence="1 2">KH2T6</strain>
    </source>
</reference>
<dbReference type="EMBL" id="FOAT01000005">
    <property type="protein sequence ID" value="SEK75760.1"/>
    <property type="molecule type" value="Genomic_DNA"/>
</dbReference>
<evidence type="ECO:0000313" key="1">
    <source>
        <dbReference type="EMBL" id="SEK75760.1"/>
    </source>
</evidence>
<dbReference type="AlphaFoldDB" id="A0A1H7JPB0"/>
<protein>
    <recommendedName>
        <fullName evidence="3">SGNH/GDSL hydrolase family protein</fullName>
    </recommendedName>
</protein>